<proteinExistence type="predicted"/>
<dbReference type="PIRSF" id="PIRSF018008">
    <property type="entry name" value="UCP018008"/>
    <property type="match status" value="1"/>
</dbReference>
<protein>
    <submittedName>
        <fullName evidence="1">DUF429 domain-containing protein</fullName>
    </submittedName>
</protein>
<comment type="caution">
    <text evidence="1">The sequence shown here is derived from an EMBL/GenBank/DDBJ whole genome shotgun (WGS) entry which is preliminary data.</text>
</comment>
<sequence length="244" mass="27362">MKFIGIDLAWTYKNESGICVISESGAVELLDSQVYSNGDLLGIIKKYNRDGMCIAIDAPLLVKNATGSRGAEGALMRTEIHGCRLSAFNSNRNYFMKFFGDIRGETLMEMILQEFPDMEIGFSDSKSLLETFPTGICCGLFPEIYPVKYKRKPRVPFEETCRHMGILLNRFERIETVEGHVSGLISKLAVDVSSLTRKEHKHVEDKIDAFLCAYGMSSIYHGRAEDTMFGNTEDGFIVVPVKND</sequence>
<dbReference type="Proteomes" id="UP000823989">
    <property type="component" value="Unassembled WGS sequence"/>
</dbReference>
<evidence type="ECO:0000313" key="1">
    <source>
        <dbReference type="EMBL" id="HIW11551.1"/>
    </source>
</evidence>
<dbReference type="Pfam" id="PF04250">
    <property type="entry name" value="DUF429"/>
    <property type="match status" value="1"/>
</dbReference>
<dbReference type="AlphaFoldDB" id="A0A9D1TYM7"/>
<name>A0A9D1TYM7_9STAP</name>
<reference evidence="1" key="2">
    <citation type="submission" date="2021-04" db="EMBL/GenBank/DDBJ databases">
        <authorList>
            <person name="Gilroy R."/>
        </authorList>
    </citation>
    <scope>NUCLEOTIDE SEQUENCE</scope>
    <source>
        <strain evidence="1">ChiHjej13B12-752</strain>
    </source>
</reference>
<gene>
    <name evidence="1" type="ORF">H9891_00080</name>
</gene>
<dbReference type="InterPro" id="IPR007362">
    <property type="entry name" value="DUF429"/>
</dbReference>
<evidence type="ECO:0000313" key="2">
    <source>
        <dbReference type="Proteomes" id="UP000823989"/>
    </source>
</evidence>
<dbReference type="EMBL" id="DXHR01000001">
    <property type="protein sequence ID" value="HIW11551.1"/>
    <property type="molecule type" value="Genomic_DNA"/>
</dbReference>
<reference evidence="1" key="1">
    <citation type="journal article" date="2021" name="PeerJ">
        <title>Extensive microbial diversity within the chicken gut microbiome revealed by metagenomics and culture.</title>
        <authorList>
            <person name="Gilroy R."/>
            <person name="Ravi A."/>
            <person name="Getino M."/>
            <person name="Pursley I."/>
            <person name="Horton D.L."/>
            <person name="Alikhan N.F."/>
            <person name="Baker D."/>
            <person name="Gharbi K."/>
            <person name="Hall N."/>
            <person name="Watson M."/>
            <person name="Adriaenssens E.M."/>
            <person name="Foster-Nyarko E."/>
            <person name="Jarju S."/>
            <person name="Secka A."/>
            <person name="Antonio M."/>
            <person name="Oren A."/>
            <person name="Chaudhuri R.R."/>
            <person name="La Ragione R."/>
            <person name="Hildebrand F."/>
            <person name="Pallen M.J."/>
        </authorList>
    </citation>
    <scope>NUCLEOTIDE SEQUENCE</scope>
    <source>
        <strain evidence="1">ChiHjej13B12-752</strain>
    </source>
</reference>
<accession>A0A9D1TYM7</accession>
<dbReference type="InterPro" id="IPR008306">
    <property type="entry name" value="UCP018008"/>
</dbReference>
<organism evidence="1 2">
    <name type="scientific">Candidatus Salinicoccus stercoripullorum</name>
    <dbReference type="NCBI Taxonomy" id="2838756"/>
    <lineage>
        <taxon>Bacteria</taxon>
        <taxon>Bacillati</taxon>
        <taxon>Bacillota</taxon>
        <taxon>Bacilli</taxon>
        <taxon>Bacillales</taxon>
        <taxon>Staphylococcaceae</taxon>
        <taxon>Salinicoccus</taxon>
    </lineage>
</organism>